<feature type="domain" description="p-hydroxybenzoic acid efflux pump subunit AaeA-like beta-barrel" evidence="8">
    <location>
        <begin position="188"/>
        <end position="283"/>
    </location>
</feature>
<evidence type="ECO:0000256" key="5">
    <source>
        <dbReference type="SAM" id="Coils"/>
    </source>
</evidence>
<evidence type="ECO:0000313" key="9">
    <source>
        <dbReference type="EMBL" id="QSX34800.1"/>
    </source>
</evidence>
<keyword evidence="5" id="KW-0175">Coiled coil</keyword>
<dbReference type="PANTHER" id="PTHR30367">
    <property type="entry name" value="P-HYDROXYBENZOIC ACID EFFLUX PUMP SUBUNIT AAEA-RELATED"/>
    <property type="match status" value="1"/>
</dbReference>
<organism evidence="9 10">
    <name type="scientific">Shewanella avicenniae</name>
    <dbReference type="NCBI Taxonomy" id="2814294"/>
    <lineage>
        <taxon>Bacteria</taxon>
        <taxon>Pseudomonadati</taxon>
        <taxon>Pseudomonadota</taxon>
        <taxon>Gammaproteobacteria</taxon>
        <taxon>Alteromonadales</taxon>
        <taxon>Shewanellaceae</taxon>
        <taxon>Shewanella</taxon>
    </lineage>
</organism>
<dbReference type="SUPFAM" id="SSF111369">
    <property type="entry name" value="HlyD-like secretion proteins"/>
    <property type="match status" value="1"/>
</dbReference>
<protein>
    <submittedName>
        <fullName evidence="9">HlyD family secretion protein</fullName>
    </submittedName>
</protein>
<dbReference type="Proteomes" id="UP000662770">
    <property type="component" value="Chromosome"/>
</dbReference>
<dbReference type="Gene3D" id="2.40.50.100">
    <property type="match status" value="1"/>
</dbReference>
<reference evidence="9 10" key="1">
    <citation type="submission" date="2021-03" db="EMBL/GenBank/DDBJ databases">
        <title>Novel species identification of genus Shewanella.</title>
        <authorList>
            <person name="Liu G."/>
            <person name="Zhang Q."/>
        </authorList>
    </citation>
    <scope>NUCLEOTIDE SEQUENCE [LARGE SCALE GENOMIC DNA]</scope>
    <source>
        <strain evidence="9 10">FJAT-51800</strain>
    </source>
</reference>
<accession>A0ABX7QV56</accession>
<feature type="transmembrane region" description="Helical" evidence="6">
    <location>
        <begin position="6"/>
        <end position="27"/>
    </location>
</feature>
<feature type="coiled-coil region" evidence="5">
    <location>
        <begin position="122"/>
        <end position="160"/>
    </location>
</feature>
<dbReference type="NCBIfam" id="TIGR01730">
    <property type="entry name" value="RND_mfp"/>
    <property type="match status" value="1"/>
</dbReference>
<feature type="domain" description="Multidrug resistance protein MdtA-like barrel-sandwich hybrid" evidence="7">
    <location>
        <begin position="44"/>
        <end position="184"/>
    </location>
</feature>
<keyword evidence="2 6" id="KW-0812">Transmembrane</keyword>
<proteinExistence type="inferred from homology"/>
<comment type="similarity">
    <text evidence="1">Belongs to the membrane fusion protein (MFP) (TC 8.A.1) family.</text>
</comment>
<gene>
    <name evidence="9" type="ORF">JYB87_06130</name>
</gene>
<name>A0ABX7QV56_9GAMM</name>
<dbReference type="InterPro" id="IPR058634">
    <property type="entry name" value="AaeA-lik-b-barrel"/>
</dbReference>
<evidence type="ECO:0000259" key="8">
    <source>
        <dbReference type="Pfam" id="PF25963"/>
    </source>
</evidence>
<sequence length="295" mass="33529">MTLKKLYSILFTMLIVVVALAFVRALWLHYMNDPWTRDARVRANVINIAPDVAGLVEKVLVHDNQLVKKGEVLFEVDPARYQLAMQRAVNNVIARKTDVDLRKEEAARRRGANDLVVSRENRSQADSAAKVAEAEYQRALNELEAAKLDLQRTKIRATADGYITNLNLHKGDYIQVGQAAMALIDKDSFWVYGYFEETKLPLVKEGESAEITLMSGEKMHGHVSSIARGIYDSDNPDSQELIANVRPTFDWVRLARRIPVHISLDELPQNQILAMGTTCTVVLNTEHQREWWDIF</sequence>
<dbReference type="InterPro" id="IPR058625">
    <property type="entry name" value="MdtA-like_BSH"/>
</dbReference>
<keyword evidence="3 6" id="KW-1133">Transmembrane helix</keyword>
<evidence type="ECO:0000256" key="3">
    <source>
        <dbReference type="ARBA" id="ARBA00022989"/>
    </source>
</evidence>
<keyword evidence="4 6" id="KW-0472">Membrane</keyword>
<dbReference type="Gene3D" id="2.40.30.170">
    <property type="match status" value="1"/>
</dbReference>
<dbReference type="EMBL" id="CP071503">
    <property type="protein sequence ID" value="QSX34800.1"/>
    <property type="molecule type" value="Genomic_DNA"/>
</dbReference>
<dbReference type="Pfam" id="PF25917">
    <property type="entry name" value="BSH_RND"/>
    <property type="match status" value="1"/>
</dbReference>
<dbReference type="Pfam" id="PF25963">
    <property type="entry name" value="Beta-barrel_AAEA"/>
    <property type="match status" value="1"/>
</dbReference>
<dbReference type="InterPro" id="IPR050393">
    <property type="entry name" value="MFP_Efflux_Pump"/>
</dbReference>
<evidence type="ECO:0000256" key="6">
    <source>
        <dbReference type="SAM" id="Phobius"/>
    </source>
</evidence>
<dbReference type="InterPro" id="IPR006143">
    <property type="entry name" value="RND_pump_MFP"/>
</dbReference>
<evidence type="ECO:0000256" key="1">
    <source>
        <dbReference type="ARBA" id="ARBA00009477"/>
    </source>
</evidence>
<dbReference type="PANTHER" id="PTHR30367:SF12">
    <property type="entry name" value="P-HYDROXYBENZOIC ACID EFFLUX PUMP SUBUNIT AAEA"/>
    <property type="match status" value="1"/>
</dbReference>
<evidence type="ECO:0000259" key="7">
    <source>
        <dbReference type="Pfam" id="PF25917"/>
    </source>
</evidence>
<dbReference type="RefSeq" id="WP_207355998.1">
    <property type="nucleotide sequence ID" value="NZ_CP071503.1"/>
</dbReference>
<evidence type="ECO:0000256" key="4">
    <source>
        <dbReference type="ARBA" id="ARBA00023136"/>
    </source>
</evidence>
<keyword evidence="10" id="KW-1185">Reference proteome</keyword>
<evidence type="ECO:0000256" key="2">
    <source>
        <dbReference type="ARBA" id="ARBA00022692"/>
    </source>
</evidence>
<evidence type="ECO:0000313" key="10">
    <source>
        <dbReference type="Proteomes" id="UP000662770"/>
    </source>
</evidence>